<dbReference type="Proteomes" id="UP000265520">
    <property type="component" value="Unassembled WGS sequence"/>
</dbReference>
<dbReference type="EMBL" id="LXQA010264125">
    <property type="protein sequence ID" value="MCI39145.1"/>
    <property type="molecule type" value="Genomic_DNA"/>
</dbReference>
<sequence>MPKLLVSVLDVMTGVRISVTPLCV</sequence>
<accession>A0A392RU64</accession>
<dbReference type="AlphaFoldDB" id="A0A392RU64"/>
<reference evidence="1 2" key="1">
    <citation type="journal article" date="2018" name="Front. Plant Sci.">
        <title>Red Clover (Trifolium pratense) and Zigzag Clover (T. medium) - A Picture of Genomic Similarities and Differences.</title>
        <authorList>
            <person name="Dluhosova J."/>
            <person name="Istvanek J."/>
            <person name="Nedelnik J."/>
            <person name="Repkova J."/>
        </authorList>
    </citation>
    <scope>NUCLEOTIDE SEQUENCE [LARGE SCALE GENOMIC DNA]</scope>
    <source>
        <strain evidence="2">cv. 10/8</strain>
        <tissue evidence="1">Leaf</tissue>
    </source>
</reference>
<feature type="non-terminal residue" evidence="1">
    <location>
        <position position="24"/>
    </location>
</feature>
<proteinExistence type="predicted"/>
<evidence type="ECO:0000313" key="1">
    <source>
        <dbReference type="EMBL" id="MCI39145.1"/>
    </source>
</evidence>
<name>A0A392RU64_9FABA</name>
<comment type="caution">
    <text evidence="1">The sequence shown here is derived from an EMBL/GenBank/DDBJ whole genome shotgun (WGS) entry which is preliminary data.</text>
</comment>
<organism evidence="1 2">
    <name type="scientific">Trifolium medium</name>
    <dbReference type="NCBI Taxonomy" id="97028"/>
    <lineage>
        <taxon>Eukaryota</taxon>
        <taxon>Viridiplantae</taxon>
        <taxon>Streptophyta</taxon>
        <taxon>Embryophyta</taxon>
        <taxon>Tracheophyta</taxon>
        <taxon>Spermatophyta</taxon>
        <taxon>Magnoliopsida</taxon>
        <taxon>eudicotyledons</taxon>
        <taxon>Gunneridae</taxon>
        <taxon>Pentapetalae</taxon>
        <taxon>rosids</taxon>
        <taxon>fabids</taxon>
        <taxon>Fabales</taxon>
        <taxon>Fabaceae</taxon>
        <taxon>Papilionoideae</taxon>
        <taxon>50 kb inversion clade</taxon>
        <taxon>NPAAA clade</taxon>
        <taxon>Hologalegina</taxon>
        <taxon>IRL clade</taxon>
        <taxon>Trifolieae</taxon>
        <taxon>Trifolium</taxon>
    </lineage>
</organism>
<protein>
    <submittedName>
        <fullName evidence="1">Uncharacterized protein</fullName>
    </submittedName>
</protein>
<keyword evidence="2" id="KW-1185">Reference proteome</keyword>
<evidence type="ECO:0000313" key="2">
    <source>
        <dbReference type="Proteomes" id="UP000265520"/>
    </source>
</evidence>